<reference evidence="2" key="3">
    <citation type="submission" date="2020-06" db="EMBL/GenBank/DDBJ databases">
        <title>Helianthus annuus Genome sequencing and assembly Release 2.</title>
        <authorList>
            <person name="Gouzy J."/>
            <person name="Langlade N."/>
            <person name="Munos S."/>
        </authorList>
    </citation>
    <scope>NUCLEOTIDE SEQUENCE</scope>
    <source>
        <tissue evidence="2">Leaves</tissue>
    </source>
</reference>
<protein>
    <submittedName>
        <fullName evidence="2 3">F-box domain-containing protein</fullName>
    </submittedName>
</protein>
<dbReference type="EMBL" id="MNCJ02000318">
    <property type="protein sequence ID" value="KAF5814538.1"/>
    <property type="molecule type" value="Genomic_DNA"/>
</dbReference>
<evidence type="ECO:0000313" key="4">
    <source>
        <dbReference type="Proteomes" id="UP000215914"/>
    </source>
</evidence>
<dbReference type="PANTHER" id="PTHR31672:SF13">
    <property type="entry name" value="F-BOX PROTEIN CPR30-LIKE"/>
    <property type="match status" value="1"/>
</dbReference>
<dbReference type="AlphaFoldDB" id="A0A251V2G6"/>
<dbReference type="FunCoup" id="A0A251V2G6">
    <property type="interactions" value="12"/>
</dbReference>
<dbReference type="InterPro" id="IPR017451">
    <property type="entry name" value="F-box-assoc_interact_dom"/>
</dbReference>
<gene>
    <name evidence="3" type="ORF">HannXRQ_Chr04g0115401</name>
    <name evidence="2" type="ORF">HanXRQr2_Chr03g0112251</name>
</gene>
<organism evidence="3 4">
    <name type="scientific">Helianthus annuus</name>
    <name type="common">Common sunflower</name>
    <dbReference type="NCBI Taxonomy" id="4232"/>
    <lineage>
        <taxon>Eukaryota</taxon>
        <taxon>Viridiplantae</taxon>
        <taxon>Streptophyta</taxon>
        <taxon>Embryophyta</taxon>
        <taxon>Tracheophyta</taxon>
        <taxon>Spermatophyta</taxon>
        <taxon>Magnoliopsida</taxon>
        <taxon>eudicotyledons</taxon>
        <taxon>Gunneridae</taxon>
        <taxon>Pentapetalae</taxon>
        <taxon>asterids</taxon>
        <taxon>campanulids</taxon>
        <taxon>Asterales</taxon>
        <taxon>Asteraceae</taxon>
        <taxon>Asteroideae</taxon>
        <taxon>Heliantheae alliance</taxon>
        <taxon>Heliantheae</taxon>
        <taxon>Helianthus</taxon>
    </lineage>
</organism>
<dbReference type="InterPro" id="IPR001810">
    <property type="entry name" value="F-box_dom"/>
</dbReference>
<dbReference type="Gene3D" id="1.20.1280.50">
    <property type="match status" value="1"/>
</dbReference>
<evidence type="ECO:0000259" key="1">
    <source>
        <dbReference type="PROSITE" id="PS50181"/>
    </source>
</evidence>
<dbReference type="Gramene" id="mRNA:HanXRQr2_Chr03g0112251">
    <property type="protein sequence ID" value="CDS:HanXRQr2_Chr03g0112251.1"/>
    <property type="gene ID" value="HanXRQr2_Chr03g0112251"/>
</dbReference>
<dbReference type="Proteomes" id="UP000215914">
    <property type="component" value="Chromosome 4"/>
</dbReference>
<dbReference type="PANTHER" id="PTHR31672">
    <property type="entry name" value="BNACNNG10540D PROTEIN"/>
    <property type="match status" value="1"/>
</dbReference>
<dbReference type="InterPro" id="IPR013187">
    <property type="entry name" value="F-box-assoc_dom_typ3"/>
</dbReference>
<feature type="domain" description="F-box" evidence="1">
    <location>
        <begin position="8"/>
        <end position="53"/>
    </location>
</feature>
<dbReference type="NCBIfam" id="TIGR01640">
    <property type="entry name" value="F_box_assoc_1"/>
    <property type="match status" value="1"/>
</dbReference>
<dbReference type="SMART" id="SM00256">
    <property type="entry name" value="FBOX"/>
    <property type="match status" value="1"/>
</dbReference>
<accession>A0A251V2G6</accession>
<dbReference type="PROSITE" id="PS50181">
    <property type="entry name" value="FBOX"/>
    <property type="match status" value="1"/>
</dbReference>
<reference evidence="3" key="2">
    <citation type="submission" date="2017-02" db="EMBL/GenBank/DDBJ databases">
        <title>Sunflower complete genome.</title>
        <authorList>
            <person name="Langlade N."/>
            <person name="Munos S."/>
        </authorList>
    </citation>
    <scope>NUCLEOTIDE SEQUENCE [LARGE SCALE GENOMIC DNA]</scope>
    <source>
        <tissue evidence="3">Leaves</tissue>
    </source>
</reference>
<keyword evidence="4" id="KW-1185">Reference proteome</keyword>
<sequence>MFSRQHSSMEDDVIPENLILEVLSRLHVKTIIRCKCVCKKWRDLVSDSYFVHLHLSRSREAALMILTTTRPGILKWVELGHEVENPCVRVKWLDLMGCAPVADYYQTLVGSVNGLICSFQFSNEDDQQVVIFNPVLEEHMILPQPRQDLSQLGYGFGVSRGGEYKVIRICARISSTPNLYDEDKIEAVEIEVYTLGTGQWRILGQTPLNLNLKPGPNSGVFVNSHVYWLGDDQIYDFDLNTETFELFPSPPGDNRESEKMLGVLKGRLSRVSWCSLGLEVWVMKEESWSKEITIQEDICHLSGYGFRPVCLFDGLKGASILMASLEGPYELIVHCLTTNTNLHLKIRYYGDPIRTYSPSFVKLSSFGLERVDAMYGRVRKISTSLFLLIHIFLQIVIELIRFC</sequence>
<dbReference type="InParanoid" id="A0A251V2G6"/>
<dbReference type="SUPFAM" id="SSF81383">
    <property type="entry name" value="F-box domain"/>
    <property type="match status" value="1"/>
</dbReference>
<dbReference type="InterPro" id="IPR036047">
    <property type="entry name" value="F-box-like_dom_sf"/>
</dbReference>
<dbReference type="Pfam" id="PF08268">
    <property type="entry name" value="FBA_3"/>
    <property type="match status" value="1"/>
</dbReference>
<proteinExistence type="predicted"/>
<dbReference type="InterPro" id="IPR050796">
    <property type="entry name" value="SCF_F-box_component"/>
</dbReference>
<reference evidence="2 4" key="1">
    <citation type="journal article" date="2017" name="Nature">
        <title>The sunflower genome provides insights into oil metabolism, flowering and Asterid evolution.</title>
        <authorList>
            <person name="Badouin H."/>
            <person name="Gouzy J."/>
            <person name="Grassa C.J."/>
            <person name="Murat F."/>
            <person name="Staton S.E."/>
            <person name="Cottret L."/>
            <person name="Lelandais-Briere C."/>
            <person name="Owens G.L."/>
            <person name="Carrere S."/>
            <person name="Mayjonade B."/>
            <person name="Legrand L."/>
            <person name="Gill N."/>
            <person name="Kane N.C."/>
            <person name="Bowers J.E."/>
            <person name="Hubner S."/>
            <person name="Bellec A."/>
            <person name="Berard A."/>
            <person name="Berges H."/>
            <person name="Blanchet N."/>
            <person name="Boniface M.C."/>
            <person name="Brunel D."/>
            <person name="Catrice O."/>
            <person name="Chaidir N."/>
            <person name="Claudel C."/>
            <person name="Donnadieu C."/>
            <person name="Faraut T."/>
            <person name="Fievet G."/>
            <person name="Helmstetter N."/>
            <person name="King M."/>
            <person name="Knapp S.J."/>
            <person name="Lai Z."/>
            <person name="Le Paslier M.C."/>
            <person name="Lippi Y."/>
            <person name="Lorenzon L."/>
            <person name="Mandel J.R."/>
            <person name="Marage G."/>
            <person name="Marchand G."/>
            <person name="Marquand E."/>
            <person name="Bret-Mestries E."/>
            <person name="Morien E."/>
            <person name="Nambeesan S."/>
            <person name="Nguyen T."/>
            <person name="Pegot-Espagnet P."/>
            <person name="Pouilly N."/>
            <person name="Raftis F."/>
            <person name="Sallet E."/>
            <person name="Schiex T."/>
            <person name="Thomas J."/>
            <person name="Vandecasteele C."/>
            <person name="Vares D."/>
            <person name="Vear F."/>
            <person name="Vautrin S."/>
            <person name="Crespi M."/>
            <person name="Mangin B."/>
            <person name="Burke J.M."/>
            <person name="Salse J."/>
            <person name="Munos S."/>
            <person name="Vincourt P."/>
            <person name="Rieseberg L.H."/>
            <person name="Langlade N.B."/>
        </authorList>
    </citation>
    <scope>NUCLEOTIDE SEQUENCE [LARGE SCALE GENOMIC DNA]</scope>
    <source>
        <strain evidence="4">cv. SF193</strain>
        <tissue evidence="2">Leaves</tissue>
    </source>
</reference>
<dbReference type="OMA" id="WYDIEYV"/>
<evidence type="ECO:0000313" key="3">
    <source>
        <dbReference type="EMBL" id="OTG28811.1"/>
    </source>
</evidence>
<dbReference type="Pfam" id="PF00646">
    <property type="entry name" value="F-box"/>
    <property type="match status" value="1"/>
</dbReference>
<name>A0A251V2G6_HELAN</name>
<dbReference type="EMBL" id="CM007893">
    <property type="protein sequence ID" value="OTG28811.1"/>
    <property type="molecule type" value="Genomic_DNA"/>
</dbReference>
<dbReference type="CDD" id="cd22157">
    <property type="entry name" value="F-box_AtFBW1-like"/>
    <property type="match status" value="1"/>
</dbReference>
<evidence type="ECO:0000313" key="2">
    <source>
        <dbReference type="EMBL" id="KAF5814538.1"/>
    </source>
</evidence>